<evidence type="ECO:0000313" key="15">
    <source>
        <dbReference type="EMBL" id="TKR92331.1"/>
    </source>
</evidence>
<dbReference type="InterPro" id="IPR001245">
    <property type="entry name" value="Ser-Thr/Tyr_kinase_cat_dom"/>
</dbReference>
<keyword evidence="12" id="KW-0812">Transmembrane</keyword>
<protein>
    <recommendedName>
        <fullName evidence="3">receptor protein-tyrosine kinase</fullName>
        <ecNumber evidence="3">2.7.10.1</ecNumber>
    </recommendedName>
</protein>
<dbReference type="InterPro" id="IPR008266">
    <property type="entry name" value="Tyr_kinase_AS"/>
</dbReference>
<dbReference type="AlphaFoldDB" id="A0A4U5P8M5"/>
<dbReference type="PROSITE" id="PS50011">
    <property type="entry name" value="PROTEIN_KINASE_DOM"/>
    <property type="match status" value="1"/>
</dbReference>
<accession>A0A4U5P8M5</accession>
<evidence type="ECO:0000256" key="9">
    <source>
        <dbReference type="ARBA" id="ARBA00023137"/>
    </source>
</evidence>
<dbReference type="OrthoDB" id="546826at2759"/>
<dbReference type="InterPro" id="IPR015943">
    <property type="entry name" value="WD40/YVTN_repeat-like_dom_sf"/>
</dbReference>
<evidence type="ECO:0000256" key="10">
    <source>
        <dbReference type="ARBA" id="ARBA00051243"/>
    </source>
</evidence>
<feature type="domain" description="Protein kinase" evidence="14">
    <location>
        <begin position="647"/>
        <end position="910"/>
    </location>
</feature>
<keyword evidence="6" id="KW-0418">Kinase</keyword>
<dbReference type="Gene3D" id="2.130.10.10">
    <property type="entry name" value="YVTN repeat-like/Quinoprotein amine dehydrogenase"/>
    <property type="match status" value="1"/>
</dbReference>
<evidence type="ECO:0000256" key="1">
    <source>
        <dbReference type="ARBA" id="ARBA00004167"/>
    </source>
</evidence>
<keyword evidence="5 11" id="KW-0547">Nucleotide-binding</keyword>
<dbReference type="InterPro" id="IPR036352">
    <property type="entry name" value="Semap_dom_sf"/>
</dbReference>
<evidence type="ECO:0000256" key="8">
    <source>
        <dbReference type="ARBA" id="ARBA00023136"/>
    </source>
</evidence>
<comment type="catalytic activity">
    <reaction evidence="10">
        <text>L-tyrosyl-[protein] + ATP = O-phospho-L-tyrosyl-[protein] + ADP + H(+)</text>
        <dbReference type="Rhea" id="RHEA:10596"/>
        <dbReference type="Rhea" id="RHEA-COMP:10136"/>
        <dbReference type="Rhea" id="RHEA-COMP:20101"/>
        <dbReference type="ChEBI" id="CHEBI:15378"/>
        <dbReference type="ChEBI" id="CHEBI:30616"/>
        <dbReference type="ChEBI" id="CHEBI:46858"/>
        <dbReference type="ChEBI" id="CHEBI:61978"/>
        <dbReference type="ChEBI" id="CHEBI:456216"/>
        <dbReference type="EC" id="2.7.10.1"/>
    </reaction>
</comment>
<keyword evidence="8 12" id="KW-0472">Membrane</keyword>
<dbReference type="CDD" id="cd00192">
    <property type="entry name" value="PTKc"/>
    <property type="match status" value="1"/>
</dbReference>
<dbReference type="GO" id="GO:0004714">
    <property type="term" value="F:transmembrane receptor protein tyrosine kinase activity"/>
    <property type="evidence" value="ECO:0007669"/>
    <property type="project" value="UniProtKB-EC"/>
</dbReference>
<dbReference type="FunFam" id="1.10.510.10:FF:001512">
    <property type="entry name" value="Receptor tyrosine-protein kinase erbB-2"/>
    <property type="match status" value="1"/>
</dbReference>
<dbReference type="GO" id="GO:0007169">
    <property type="term" value="P:cell surface receptor protein tyrosine kinase signaling pathway"/>
    <property type="evidence" value="ECO:0007669"/>
    <property type="project" value="TreeGrafter"/>
</dbReference>
<keyword evidence="4" id="KW-0808">Transferase</keyword>
<feature type="chain" id="PRO_5020507584" description="receptor protein-tyrosine kinase" evidence="13">
    <location>
        <begin position="21"/>
        <end position="933"/>
    </location>
</feature>
<dbReference type="InterPro" id="IPR011009">
    <property type="entry name" value="Kinase-like_dom_sf"/>
</dbReference>
<evidence type="ECO:0000256" key="11">
    <source>
        <dbReference type="PROSITE-ProRule" id="PRU10141"/>
    </source>
</evidence>
<evidence type="ECO:0000256" key="3">
    <source>
        <dbReference type="ARBA" id="ARBA00011902"/>
    </source>
</evidence>
<dbReference type="PROSITE" id="PS00107">
    <property type="entry name" value="PROTEIN_KINASE_ATP"/>
    <property type="match status" value="1"/>
</dbReference>
<name>A0A4U5P8M5_STECR</name>
<evidence type="ECO:0000256" key="13">
    <source>
        <dbReference type="SAM" id="SignalP"/>
    </source>
</evidence>
<keyword evidence="9" id="KW-0829">Tyrosine-protein kinase</keyword>
<dbReference type="InterPro" id="IPR000719">
    <property type="entry name" value="Prot_kinase_dom"/>
</dbReference>
<dbReference type="Pfam" id="PF07714">
    <property type="entry name" value="PK_Tyr_Ser-Thr"/>
    <property type="match status" value="1"/>
</dbReference>
<dbReference type="InterPro" id="IPR050122">
    <property type="entry name" value="RTK"/>
</dbReference>
<feature type="signal peptide" evidence="13">
    <location>
        <begin position="1"/>
        <end position="20"/>
    </location>
</feature>
<evidence type="ECO:0000256" key="4">
    <source>
        <dbReference type="ARBA" id="ARBA00022679"/>
    </source>
</evidence>
<proteinExistence type="predicted"/>
<dbReference type="PANTHER" id="PTHR24416">
    <property type="entry name" value="TYROSINE-PROTEIN KINASE RECEPTOR"/>
    <property type="match status" value="1"/>
</dbReference>
<dbReference type="GO" id="GO:0016477">
    <property type="term" value="P:cell migration"/>
    <property type="evidence" value="ECO:0007669"/>
    <property type="project" value="TreeGrafter"/>
</dbReference>
<evidence type="ECO:0000256" key="7">
    <source>
        <dbReference type="ARBA" id="ARBA00022840"/>
    </source>
</evidence>
<dbReference type="EMBL" id="AZBU02000002">
    <property type="protein sequence ID" value="TKR92331.1"/>
    <property type="molecule type" value="Genomic_DNA"/>
</dbReference>
<evidence type="ECO:0000256" key="2">
    <source>
        <dbReference type="ARBA" id="ARBA00004308"/>
    </source>
</evidence>
<evidence type="ECO:0000256" key="6">
    <source>
        <dbReference type="ARBA" id="ARBA00022777"/>
    </source>
</evidence>
<dbReference type="STRING" id="34508.A0A4U5P8M5"/>
<reference evidence="15" key="2">
    <citation type="journal article" date="2015" name="Genome Biol.">
        <title>Comparative genomics of Steinernema reveals deeply conserved gene regulatory networks.</title>
        <authorList>
            <person name="Dillman A.R."/>
            <person name="Macchietto M."/>
            <person name="Porter C.F."/>
            <person name="Rogers A."/>
            <person name="Williams B."/>
            <person name="Antoshechkin I."/>
            <person name="Lee M.M."/>
            <person name="Goodwin Z."/>
            <person name="Lu X."/>
            <person name="Lewis E.E."/>
            <person name="Goodrich-Blair H."/>
            <person name="Stock S.P."/>
            <person name="Adams B.J."/>
            <person name="Sternberg P.W."/>
            <person name="Mortazavi A."/>
        </authorList>
    </citation>
    <scope>NUCLEOTIDE SEQUENCE [LARGE SCALE GENOMIC DNA]</scope>
    <source>
        <strain evidence="15">ALL</strain>
    </source>
</reference>
<dbReference type="InterPro" id="IPR020635">
    <property type="entry name" value="Tyr_kinase_cat_dom"/>
</dbReference>
<comment type="caution">
    <text evidence="15">The sequence shown here is derived from an EMBL/GenBank/DDBJ whole genome shotgun (WGS) entry which is preliminary data.</text>
</comment>
<dbReference type="EC" id="2.7.10.1" evidence="3"/>
<sequence>MVFPLIFAVLYIWSVASVGGNDNREAIRRIDVFGSLVIVGRTNSIRIFRYSEDATDSPEEVARVPLKSTSKLLHLKLINESTVTYCDKNSCWLCSQRSANYLCQEFDFSRGQRDAVSVECLITSGDTLIVRFVDSNGFASLIKLKVPGVFTSSPVLPSSQADDSDTDKNQTLVGSFRSRNFTYFIGSASRYNQPKCLLIKDPQKCFEAKNIRENVRVTRVCDEDLSKNLETRMDLTLSCGTDVPAPNIALAATYQLPILTVAFGSSSSSLASVCQFDVESLEDEFERTWKNCLKMTNSTDCSRSPFSPNYPEVCQTTVKGFRGGYSACQRFLNNSSPVDMCSVGKYSGAGWIENFAPNLDLGSVYLSFDKSENVLISMTEDSASSSLFVLSKFPNGSAQLDRKRVGNFIGTSFPTSFNLLSLNDVDPVPVIHSSNSLFFNRNNSVQIKSITCKGLYTACEQLPFLYEELGHDQLDCVWCEPENGLPFSLSRKDKNCQKGRLYVDSCKEYIPSRPTASSVTKTTQPATVTITEERTSVLPTDAPQERSNLVLSVIIVVLFIVVTLVTFLVIRFLLRKYRVRKQKNAPVVVELDQDVRRNCVGSSTFFLPSSHPLIHPSSPQIYYPFSPYCSLLDQFPQEKLIKYSKLALDSQPIGRGHYGEVYKGEYEVAGQKIVVACKKLHDEEKSSTEEFMMEARAMATLDHPRVLEFVGIFFDKVYHARPTILVTKFMLHGDLANYLRDPSTHIILAQIFNFCLEAAEGMQYVHSKGIIHRDLAARNCMLDENFHVCIADFGLSRFADVEDDGYEVRTLRELPLPMLSIEAMEGHFSFKSDVWAFGNLAWEISTRGHTPWKAVCREELISTLRRGIRLPKTDFINDSIYRQVMLPCWDEAVERRPSFDEIIVELQKIVDRLQYEFKARLNHSYEMVVPCRD</sequence>
<reference evidence="15" key="3">
    <citation type="journal article" date="2019" name="G3 (Bethesda)">
        <title>Hybrid Assembly of the Genome of the Entomopathogenic Nematode Steinernema carpocapsae Identifies the X-Chromosome.</title>
        <authorList>
            <person name="Serra L."/>
            <person name="Macchietto M."/>
            <person name="Macias-Munoz A."/>
            <person name="McGill C.J."/>
            <person name="Rodriguez I.M."/>
            <person name="Rodriguez B."/>
            <person name="Murad R."/>
            <person name="Mortazavi A."/>
        </authorList>
    </citation>
    <scope>NUCLEOTIDE SEQUENCE</scope>
    <source>
        <strain evidence="15">ALL</strain>
    </source>
</reference>
<dbReference type="PROSITE" id="PS00109">
    <property type="entry name" value="PROTEIN_KINASE_TYR"/>
    <property type="match status" value="1"/>
</dbReference>
<dbReference type="SUPFAM" id="SSF56112">
    <property type="entry name" value="Protein kinase-like (PK-like)"/>
    <property type="match status" value="1"/>
</dbReference>
<feature type="binding site" evidence="11">
    <location>
        <position position="678"/>
    </location>
    <ligand>
        <name>ATP</name>
        <dbReference type="ChEBI" id="CHEBI:30616"/>
    </ligand>
</feature>
<comment type="subcellular location">
    <subcellularLocation>
        <location evidence="2">Endomembrane system</location>
    </subcellularLocation>
    <subcellularLocation>
        <location evidence="1">Membrane</location>
        <topology evidence="1">Single-pass membrane protein</topology>
    </subcellularLocation>
</comment>
<evidence type="ECO:0000259" key="14">
    <source>
        <dbReference type="PROSITE" id="PS50011"/>
    </source>
</evidence>
<evidence type="ECO:0000256" key="12">
    <source>
        <dbReference type="SAM" id="Phobius"/>
    </source>
</evidence>
<dbReference type="GO" id="GO:0061564">
    <property type="term" value="P:axon development"/>
    <property type="evidence" value="ECO:0007669"/>
    <property type="project" value="UniProtKB-ARBA"/>
</dbReference>
<keyword evidence="12" id="KW-1133">Transmembrane helix</keyword>
<dbReference type="PANTHER" id="PTHR24416:SF564">
    <property type="entry name" value="MACROPHAGE-STIMULATING PROTEIN RECEPTOR"/>
    <property type="match status" value="1"/>
</dbReference>
<dbReference type="GO" id="GO:0012505">
    <property type="term" value="C:endomembrane system"/>
    <property type="evidence" value="ECO:0007669"/>
    <property type="project" value="UniProtKB-SubCell"/>
</dbReference>
<dbReference type="GO" id="GO:0043235">
    <property type="term" value="C:receptor complex"/>
    <property type="evidence" value="ECO:0007669"/>
    <property type="project" value="TreeGrafter"/>
</dbReference>
<dbReference type="SMART" id="SM00219">
    <property type="entry name" value="TyrKc"/>
    <property type="match status" value="1"/>
</dbReference>
<dbReference type="GO" id="GO:0048680">
    <property type="term" value="P:positive regulation of axon regeneration"/>
    <property type="evidence" value="ECO:0007669"/>
    <property type="project" value="UniProtKB-ARBA"/>
</dbReference>
<dbReference type="GO" id="GO:0005886">
    <property type="term" value="C:plasma membrane"/>
    <property type="evidence" value="ECO:0007669"/>
    <property type="project" value="TreeGrafter"/>
</dbReference>
<dbReference type="PRINTS" id="PR00109">
    <property type="entry name" value="TYRKINASE"/>
</dbReference>
<organism evidence="15">
    <name type="scientific">Steinernema carpocapsae</name>
    <name type="common">Entomopathogenic nematode</name>
    <dbReference type="NCBI Taxonomy" id="34508"/>
    <lineage>
        <taxon>Eukaryota</taxon>
        <taxon>Metazoa</taxon>
        <taxon>Ecdysozoa</taxon>
        <taxon>Nematoda</taxon>
        <taxon>Chromadorea</taxon>
        <taxon>Rhabditida</taxon>
        <taxon>Tylenchina</taxon>
        <taxon>Panagrolaimomorpha</taxon>
        <taxon>Strongyloidoidea</taxon>
        <taxon>Steinernematidae</taxon>
        <taxon>Steinernema</taxon>
    </lineage>
</organism>
<feature type="transmembrane region" description="Helical" evidence="12">
    <location>
        <begin position="549"/>
        <end position="574"/>
    </location>
</feature>
<dbReference type="InterPro" id="IPR017441">
    <property type="entry name" value="Protein_kinase_ATP_BS"/>
</dbReference>
<keyword evidence="7 11" id="KW-0067">ATP-binding</keyword>
<keyword evidence="13" id="KW-0732">Signal</keyword>
<dbReference type="Gene3D" id="1.10.510.10">
    <property type="entry name" value="Transferase(Phosphotransferase) domain 1"/>
    <property type="match status" value="1"/>
</dbReference>
<dbReference type="SUPFAM" id="SSF101912">
    <property type="entry name" value="Sema domain"/>
    <property type="match status" value="1"/>
</dbReference>
<evidence type="ECO:0000256" key="5">
    <source>
        <dbReference type="ARBA" id="ARBA00022741"/>
    </source>
</evidence>
<dbReference type="GO" id="GO:0005524">
    <property type="term" value="F:ATP binding"/>
    <property type="evidence" value="ECO:0007669"/>
    <property type="project" value="UniProtKB-UniRule"/>
</dbReference>
<gene>
    <name evidence="15" type="ORF">L596_007007</name>
</gene>
<reference evidence="15" key="1">
    <citation type="submission" date="2013-11" db="EMBL/GenBank/DDBJ databases">
        <authorList>
            <person name="Sternberg P."/>
            <person name="Dillman A."/>
            <person name="Macchietto M."/>
        </authorList>
    </citation>
    <scope>NUCLEOTIDE SEQUENCE</scope>
    <source>
        <strain evidence="15">ALL</strain>
    </source>
</reference>